<feature type="coiled-coil region" evidence="1">
    <location>
        <begin position="86"/>
        <end position="113"/>
    </location>
</feature>
<dbReference type="Gene3D" id="1.10.287.470">
    <property type="entry name" value="Helix hairpin bin"/>
    <property type="match status" value="1"/>
</dbReference>
<proteinExistence type="predicted"/>
<gene>
    <name evidence="2" type="ORF">MNB_SM-5-662</name>
</gene>
<evidence type="ECO:0000256" key="1">
    <source>
        <dbReference type="SAM" id="Coils"/>
    </source>
</evidence>
<dbReference type="GO" id="GO:0015562">
    <property type="term" value="F:efflux transmembrane transporter activity"/>
    <property type="evidence" value="ECO:0007669"/>
    <property type="project" value="TreeGrafter"/>
</dbReference>
<protein>
    <submittedName>
        <fullName evidence="2">Membrane-fusion protein</fullName>
    </submittedName>
</protein>
<reference evidence="2" key="1">
    <citation type="submission" date="2016-10" db="EMBL/GenBank/DDBJ databases">
        <authorList>
            <person name="de Groot N.N."/>
        </authorList>
    </citation>
    <scope>NUCLEOTIDE SEQUENCE</scope>
</reference>
<dbReference type="AlphaFoldDB" id="A0A1W1CQ97"/>
<sequence>MLHKILPLVFISLPLFASGLTVSIMHPLKKSLPLTIEANGVVVANNKSVITAKSAGMVHFYTIQNTFVSQGDLIAKVSNSLRQRRVQFLKNKIALQKSQLATEKRKLKNTQEKYTMGVGSKNSYLSEKIAFSQRKEIQENTQNEYNILVQKEQDAVIYAPQDGVITDMSANNSFIHYGEKIASLLSTNNSVKLFIDASYAQKIKKGMLVKLQSSYKNCNATIMNVLPKSSNNLIEVMAKPTVKLPLNLQLNAQIELKTLTGVLIPKEAIVLVDNHPAIYLIDAKNIAHLCFIEIQKDMINNALISNSLPKNANIALKNAYMLHDNLKVSVQ</sequence>
<dbReference type="PANTHER" id="PTHR30469">
    <property type="entry name" value="MULTIDRUG RESISTANCE PROTEIN MDTA"/>
    <property type="match status" value="1"/>
</dbReference>
<organism evidence="2">
    <name type="scientific">hydrothermal vent metagenome</name>
    <dbReference type="NCBI Taxonomy" id="652676"/>
    <lineage>
        <taxon>unclassified sequences</taxon>
        <taxon>metagenomes</taxon>
        <taxon>ecological metagenomes</taxon>
    </lineage>
</organism>
<evidence type="ECO:0000313" key="2">
    <source>
        <dbReference type="EMBL" id="SFV67949.1"/>
    </source>
</evidence>
<dbReference type="EMBL" id="FPHH01000107">
    <property type="protein sequence ID" value="SFV67949.1"/>
    <property type="molecule type" value="Genomic_DNA"/>
</dbReference>
<dbReference type="Gene3D" id="2.40.50.100">
    <property type="match status" value="1"/>
</dbReference>
<name>A0A1W1CQ97_9ZZZZ</name>
<dbReference type="PANTHER" id="PTHR30469:SF15">
    <property type="entry name" value="HLYD FAMILY OF SECRETION PROTEINS"/>
    <property type="match status" value="1"/>
</dbReference>
<accession>A0A1W1CQ97</accession>
<keyword evidence="1" id="KW-0175">Coiled coil</keyword>
<dbReference type="GO" id="GO:1990281">
    <property type="term" value="C:efflux pump complex"/>
    <property type="evidence" value="ECO:0007669"/>
    <property type="project" value="TreeGrafter"/>
</dbReference>